<comment type="caution">
    <text evidence="2">The sequence shown here is derived from an EMBL/GenBank/DDBJ whole genome shotgun (WGS) entry which is preliminary data.</text>
</comment>
<accession>A0A8S1MCI2</accession>
<feature type="domain" description="G" evidence="1">
    <location>
        <begin position="82"/>
        <end position="225"/>
    </location>
</feature>
<proteinExistence type="predicted"/>
<gene>
    <name evidence="2" type="ORF">PSON_ATCC_30995.1.T0300087</name>
</gene>
<dbReference type="Pfam" id="PF01926">
    <property type="entry name" value="MMR_HSR1"/>
    <property type="match status" value="1"/>
</dbReference>
<name>A0A8S1MCI2_9CILI</name>
<reference evidence="2" key="1">
    <citation type="submission" date="2021-01" db="EMBL/GenBank/DDBJ databases">
        <authorList>
            <consortium name="Genoscope - CEA"/>
            <person name="William W."/>
        </authorList>
    </citation>
    <scope>NUCLEOTIDE SEQUENCE</scope>
</reference>
<organism evidence="2 3">
    <name type="scientific">Paramecium sonneborni</name>
    <dbReference type="NCBI Taxonomy" id="65129"/>
    <lineage>
        <taxon>Eukaryota</taxon>
        <taxon>Sar</taxon>
        <taxon>Alveolata</taxon>
        <taxon>Ciliophora</taxon>
        <taxon>Intramacronucleata</taxon>
        <taxon>Oligohymenophorea</taxon>
        <taxon>Peniculida</taxon>
        <taxon>Parameciidae</taxon>
        <taxon>Paramecium</taxon>
    </lineage>
</organism>
<dbReference type="GO" id="GO:0005525">
    <property type="term" value="F:GTP binding"/>
    <property type="evidence" value="ECO:0007669"/>
    <property type="project" value="InterPro"/>
</dbReference>
<dbReference type="EMBL" id="CAJJDN010000030">
    <property type="protein sequence ID" value="CAD8073024.1"/>
    <property type="molecule type" value="Genomic_DNA"/>
</dbReference>
<dbReference type="InterPro" id="IPR006073">
    <property type="entry name" value="GTP-bd"/>
</dbReference>
<keyword evidence="3" id="KW-1185">Reference proteome</keyword>
<protein>
    <recommendedName>
        <fullName evidence="1">G domain-containing protein</fullName>
    </recommendedName>
</protein>
<evidence type="ECO:0000313" key="3">
    <source>
        <dbReference type="Proteomes" id="UP000692954"/>
    </source>
</evidence>
<dbReference type="CDD" id="cd00882">
    <property type="entry name" value="Ras_like_GTPase"/>
    <property type="match status" value="1"/>
</dbReference>
<sequence length="551" mass="66104">MNTSNRTQSFYRQQREIEIELQTNSKNSNKQQYAQQQELNVFLLNQQQNQETYVNMVKFIQKYQEHNQKFQNLSINKNATAVLIIGQKKVGKSSIYHVLKGDKLEKDNKNQFNVQNPKGVISSICMEESQQTQTPNIYNYNDQFDIIDTPGFQDLNSTTEEIIVSFHLRNLINKYSQVIIILVIEFNSQNIQCIEEPINLISSQLSKEHLKYLCMNNRILMVLNKIESQNNNFLETTNQFLKQIKNKANPEDHDITSYFLKHEQSNFIVPLKKFEEIYNQKAFFQNIYDFLNLKRNHLFTRFNFKQYIYHKHLIQNIQQLVIDLKKQILEELKQFLDQFNQECSKLTSFIQLILYDKLKNIFNEDQFLDNLYQQLKEAKKFYEECFNQNYQSPNNRLNYILIILKNKIISFFKEIMKGKGALKDLDYIQNGKFLRDNIDQLENKLRYPKWRSLELKKIQVGQIQISIFLIEPSPENNILSTNFMIINQLPQINSIMKHYDWWFSYKVINQKIFAYVYPCELQDQQKKQIGLHKIDNFLLRLKFNYKMVQKL</sequence>
<dbReference type="Proteomes" id="UP000692954">
    <property type="component" value="Unassembled WGS sequence"/>
</dbReference>
<evidence type="ECO:0000313" key="2">
    <source>
        <dbReference type="EMBL" id="CAD8073024.1"/>
    </source>
</evidence>
<dbReference type="AlphaFoldDB" id="A0A8S1MCI2"/>
<dbReference type="OrthoDB" id="8954335at2759"/>
<evidence type="ECO:0000259" key="1">
    <source>
        <dbReference type="Pfam" id="PF01926"/>
    </source>
</evidence>